<dbReference type="AlphaFoldDB" id="A0A917XX81"/>
<protein>
    <recommendedName>
        <fullName evidence="4">Phosphate propanoyltransferase</fullName>
        <ecNumber evidence="3">2.3.1.222</ecNumber>
    </recommendedName>
    <alternativeName>
        <fullName evidence="10">Phosphate acyltransferase PduL</fullName>
    </alternativeName>
    <alternativeName>
        <fullName evidence="9">Phosphotransacylase PduL</fullName>
    </alternativeName>
    <alternativeName>
        <fullName evidence="11">Propanediol utilization protein PduL</fullName>
    </alternativeName>
</protein>
<reference evidence="13" key="2">
    <citation type="submission" date="2020-09" db="EMBL/GenBank/DDBJ databases">
        <authorList>
            <person name="Sun Q."/>
            <person name="Ohkuma M."/>
        </authorList>
    </citation>
    <scope>NUCLEOTIDE SEQUENCE</scope>
    <source>
        <strain evidence="13">JCM 17251</strain>
    </source>
</reference>
<comment type="cofactor">
    <cofactor evidence="1">
        <name>Zn(2+)</name>
        <dbReference type="ChEBI" id="CHEBI:29105"/>
    </cofactor>
</comment>
<evidence type="ECO:0000313" key="14">
    <source>
        <dbReference type="Proteomes" id="UP000624041"/>
    </source>
</evidence>
<dbReference type="Pfam" id="PF06130">
    <property type="entry name" value="PTAC"/>
    <property type="match status" value="1"/>
</dbReference>
<evidence type="ECO:0000256" key="10">
    <source>
        <dbReference type="ARBA" id="ARBA00030939"/>
    </source>
</evidence>
<dbReference type="Proteomes" id="UP000624041">
    <property type="component" value="Unassembled WGS sequence"/>
</dbReference>
<keyword evidence="7" id="KW-0862">Zinc</keyword>
<organism evidence="13 14">
    <name type="scientific">Oceanobacillus indicireducens</name>
    <dbReference type="NCBI Taxonomy" id="1004261"/>
    <lineage>
        <taxon>Bacteria</taxon>
        <taxon>Bacillati</taxon>
        <taxon>Bacillota</taxon>
        <taxon>Bacilli</taxon>
        <taxon>Bacillales</taxon>
        <taxon>Bacillaceae</taxon>
        <taxon>Oceanobacillus</taxon>
    </lineage>
</organism>
<dbReference type="PANTHER" id="PTHR39453">
    <property type="entry name" value="PHOSPHATE PROPANOYLTRANSFERASE"/>
    <property type="match status" value="1"/>
</dbReference>
<dbReference type="NCBIfam" id="NF040837">
    <property type="entry name" value="BMC_EutD_Gpos"/>
    <property type="match status" value="1"/>
</dbReference>
<dbReference type="EC" id="2.3.1.222" evidence="3"/>
<evidence type="ECO:0000313" key="13">
    <source>
        <dbReference type="EMBL" id="GGN57176.1"/>
    </source>
</evidence>
<evidence type="ECO:0000256" key="9">
    <source>
        <dbReference type="ARBA" id="ARBA00030044"/>
    </source>
</evidence>
<dbReference type="InterPro" id="IPR008300">
    <property type="entry name" value="PTAC"/>
</dbReference>
<keyword evidence="14" id="KW-1185">Reference proteome</keyword>
<evidence type="ECO:0000256" key="7">
    <source>
        <dbReference type="ARBA" id="ARBA00022833"/>
    </source>
</evidence>
<evidence type="ECO:0000256" key="8">
    <source>
        <dbReference type="ARBA" id="ARBA00023315"/>
    </source>
</evidence>
<keyword evidence="6" id="KW-0479">Metal-binding</keyword>
<comment type="catalytic activity">
    <reaction evidence="12">
        <text>propanoyl-CoA + phosphate = propanoyl phosphate + CoA</text>
        <dbReference type="Rhea" id="RHEA:28046"/>
        <dbReference type="ChEBI" id="CHEBI:43474"/>
        <dbReference type="ChEBI" id="CHEBI:57287"/>
        <dbReference type="ChEBI" id="CHEBI:57392"/>
        <dbReference type="ChEBI" id="CHEBI:58933"/>
        <dbReference type="EC" id="2.3.1.222"/>
    </reaction>
</comment>
<comment type="similarity">
    <text evidence="2">Belongs to the PduL family.</text>
</comment>
<evidence type="ECO:0000256" key="2">
    <source>
        <dbReference type="ARBA" id="ARBA00007342"/>
    </source>
</evidence>
<comment type="caution">
    <text evidence="13">The sequence shown here is derived from an EMBL/GenBank/DDBJ whole genome shotgun (WGS) entry which is preliminary data.</text>
</comment>
<evidence type="ECO:0000256" key="1">
    <source>
        <dbReference type="ARBA" id="ARBA00001947"/>
    </source>
</evidence>
<dbReference type="GO" id="GO:0046872">
    <property type="term" value="F:metal ion binding"/>
    <property type="evidence" value="ECO:0007669"/>
    <property type="project" value="UniProtKB-KW"/>
</dbReference>
<reference evidence="13" key="1">
    <citation type="journal article" date="2014" name="Int. J. Syst. Evol. Microbiol.">
        <title>Complete genome sequence of Corynebacterium casei LMG S-19264T (=DSM 44701T), isolated from a smear-ripened cheese.</title>
        <authorList>
            <consortium name="US DOE Joint Genome Institute (JGI-PGF)"/>
            <person name="Walter F."/>
            <person name="Albersmeier A."/>
            <person name="Kalinowski J."/>
            <person name="Ruckert C."/>
        </authorList>
    </citation>
    <scope>NUCLEOTIDE SEQUENCE</scope>
    <source>
        <strain evidence="13">JCM 17251</strain>
    </source>
</reference>
<dbReference type="EMBL" id="BMOS01000010">
    <property type="protein sequence ID" value="GGN57176.1"/>
    <property type="molecule type" value="Genomic_DNA"/>
</dbReference>
<dbReference type="NCBIfam" id="NF011652">
    <property type="entry name" value="PRK15070.1"/>
    <property type="match status" value="1"/>
</dbReference>
<accession>A0A917XX81</accession>
<name>A0A917XX81_9BACI</name>
<evidence type="ECO:0000256" key="5">
    <source>
        <dbReference type="ARBA" id="ARBA00022679"/>
    </source>
</evidence>
<evidence type="ECO:0000256" key="4">
    <source>
        <dbReference type="ARBA" id="ARBA00020837"/>
    </source>
</evidence>
<evidence type="ECO:0000256" key="6">
    <source>
        <dbReference type="ARBA" id="ARBA00022723"/>
    </source>
</evidence>
<evidence type="ECO:0000256" key="12">
    <source>
        <dbReference type="ARBA" id="ARBA00047589"/>
    </source>
</evidence>
<keyword evidence="5" id="KW-0808">Transferase</keyword>
<dbReference type="PANTHER" id="PTHR39453:SF1">
    <property type="entry name" value="PHOSPHATE PROPANOYLTRANSFERASE"/>
    <property type="match status" value="1"/>
</dbReference>
<evidence type="ECO:0000256" key="3">
    <source>
        <dbReference type="ARBA" id="ARBA00012206"/>
    </source>
</evidence>
<sequence length="292" mass="32851">MDQIIVDMVKNAVKNAMTEEAFVEVEASGRHIHLSREAIDALFGKDYQLTKAKELSQPGQFACKERITIEGPKGRMENVVILGPERKATQVEVSSTDAVSLGIKAPVRESGDIDGTPGIKLINNDRELTIDKGLIVAKRHIHVSPDDAERLHVENKEIVQVKIFGDRSLIFDEVVIRVSPKYRTYMHIDFDEANACGFKKGTLAKIIKKSPAVQAPENKSQIRSFIPTNEVKHETAEFTEINNKVITENELQRVFLQNVKNIRIPASSIITPLATDYVRRHNLNIQRHRENG</sequence>
<evidence type="ECO:0000256" key="11">
    <source>
        <dbReference type="ARBA" id="ARBA00033077"/>
    </source>
</evidence>
<proteinExistence type="inferred from homology"/>
<dbReference type="GO" id="GO:0016747">
    <property type="term" value="F:acyltransferase activity, transferring groups other than amino-acyl groups"/>
    <property type="evidence" value="ECO:0007669"/>
    <property type="project" value="InterPro"/>
</dbReference>
<keyword evidence="8" id="KW-0012">Acyltransferase</keyword>
<gene>
    <name evidence="13" type="ORF">GCM10007971_17930</name>
</gene>